<evidence type="ECO:0000256" key="1">
    <source>
        <dbReference type="ARBA" id="ARBA00004123"/>
    </source>
</evidence>
<keyword evidence="21" id="KW-0723">Serine/threonine-protein kinase</keyword>
<dbReference type="InterPro" id="IPR016024">
    <property type="entry name" value="ARM-type_fold"/>
</dbReference>
<feature type="domain" description="TFIIB-type" evidence="20">
    <location>
        <begin position="1260"/>
        <end position="1292"/>
    </location>
</feature>
<dbReference type="InterPro" id="IPR008271">
    <property type="entry name" value="Ser/Thr_kinase_AS"/>
</dbReference>
<dbReference type="InterPro" id="IPR000812">
    <property type="entry name" value="TFIIB"/>
</dbReference>
<dbReference type="InterPro" id="IPR013150">
    <property type="entry name" value="TFIIB_cyclin"/>
</dbReference>
<keyword evidence="7 16" id="KW-0863">Zinc-finger</keyword>
<dbReference type="EMBL" id="BRPK01000005">
    <property type="protein sequence ID" value="GLB38198.1"/>
    <property type="molecule type" value="Genomic_DNA"/>
</dbReference>
<dbReference type="PANTHER" id="PTHR48012">
    <property type="entry name" value="STERILE20-LIKE KINASE, ISOFORM B-RELATED"/>
    <property type="match status" value="1"/>
</dbReference>
<dbReference type="SMART" id="SM00385">
    <property type="entry name" value="CYCLIN"/>
    <property type="match status" value="2"/>
</dbReference>
<feature type="region of interest" description="Disordered" evidence="18">
    <location>
        <begin position="326"/>
        <end position="360"/>
    </location>
</feature>
<keyword evidence="6 17" id="KW-0547">Nucleotide-binding</keyword>
<evidence type="ECO:0000256" key="18">
    <source>
        <dbReference type="SAM" id="MobiDB-lite"/>
    </source>
</evidence>
<dbReference type="PROSITE" id="PS51134">
    <property type="entry name" value="ZF_TFIIB"/>
    <property type="match status" value="1"/>
</dbReference>
<evidence type="ECO:0000256" key="3">
    <source>
        <dbReference type="ARBA" id="ARBA00012513"/>
    </source>
</evidence>
<evidence type="ECO:0000256" key="13">
    <source>
        <dbReference type="ARBA" id="ARBA00023242"/>
    </source>
</evidence>
<dbReference type="Gene3D" id="1.10.472.10">
    <property type="entry name" value="Cyclin-like"/>
    <property type="match status" value="2"/>
</dbReference>
<keyword evidence="13" id="KW-0539">Nucleus</keyword>
<dbReference type="PROSITE" id="PS00108">
    <property type="entry name" value="PROTEIN_KINASE_ST"/>
    <property type="match status" value="1"/>
</dbReference>
<evidence type="ECO:0000259" key="19">
    <source>
        <dbReference type="PROSITE" id="PS50011"/>
    </source>
</evidence>
<evidence type="ECO:0000256" key="6">
    <source>
        <dbReference type="ARBA" id="ARBA00022741"/>
    </source>
</evidence>
<keyword evidence="22" id="KW-1185">Reference proteome</keyword>
<dbReference type="FunFam" id="3.30.200.20:FF:000042">
    <property type="entry name" value="Aurora kinase A"/>
    <property type="match status" value="1"/>
</dbReference>
<feature type="compositionally biased region" description="Polar residues" evidence="18">
    <location>
        <begin position="290"/>
        <end position="300"/>
    </location>
</feature>
<dbReference type="GO" id="GO:0006384">
    <property type="term" value="P:transcription initiation at RNA polymerase III promoter"/>
    <property type="evidence" value="ECO:0007669"/>
    <property type="project" value="UniProtKB-ARBA"/>
</dbReference>
<comment type="caution">
    <text evidence="21">The sequence shown here is derived from an EMBL/GenBank/DDBJ whole genome shotgun (WGS) entry which is preliminary data.</text>
</comment>
<feature type="compositionally biased region" description="Basic and acidic residues" evidence="18">
    <location>
        <begin position="428"/>
        <end position="438"/>
    </location>
</feature>
<evidence type="ECO:0000256" key="7">
    <source>
        <dbReference type="ARBA" id="ARBA00022771"/>
    </source>
</evidence>
<dbReference type="InterPro" id="IPR000719">
    <property type="entry name" value="Prot_kinase_dom"/>
</dbReference>
<dbReference type="Gene3D" id="1.10.510.10">
    <property type="entry name" value="Transferase(Phosphotransferase) domain 1"/>
    <property type="match status" value="1"/>
</dbReference>
<dbReference type="InterPro" id="IPR017441">
    <property type="entry name" value="Protein_kinase_ATP_BS"/>
</dbReference>
<sequence>MTTPSRPTSTSAPKAGSSKSLNDYQLGDSLGKGAFGQVYRALNWATGETVAVKEIQLSNIPKAELGEIMSEIDLLKNLNHPNIVKYKGFVKTREYLYIILEFCENGSLHNISKRFGKFPENLVAVYISQVLEGLVYLHDQGVIHRDIKGANILTNKDGTVKLADFGVASNTATGVRDDAVVGSPYWMAPEVIEQSGATTASDIWSVGCVVIELLEGHPPYHNLDPMPALFRIVQDDCPPIPEGASPIVKDFLYHCFQKDCNLRISAKKLLKHPWMVSARKQMSDGKKTTGDNVEQSSNGQEGAKRPLSNYNYDEAVLKVQEWNEALKSPSRPSKHPSRLNPRPVSPTRQPTDAAALSSSALSNASGFHQPVGWKTGPGPNVKSIGMNLVEKIQPISFVLQAPEEQTDNWDDDFEEGISFTKLQALERPSVEDEKHEAEDNAQTIRPNRSPGQKTAPLAQPPSSDIVPIVEDYSDLATDEDEEWLQEKVADFKMKNSVRRGLFHPDDIKTLGLAPTASGPLSAPLPGLIRKASRPSLNAITAPSTASLGPASAAPQSSHSRSSSLATTPNSGGSFGRAEARRIQNQSFGKYAETDDEDYEDVFGKVNGSSIDQPMQTLQLNTRLSNKSWLGDNSDDEDPFAEIDEGFSDDDLEANLQRDKYARFCNMVNQLIDELTPSAPDFQLREACDQLLTIMDDTPEMQVQLVSSHGMLAILEVLEGKCSRDVVMRLLQIINKLVTADLGFLESFCLIGGIPVMMEFTSKKYPSECRLEASNFIRLLCHTSVLTLQMFISCRGLKVLVDLLDEDYAEQAELIVHALNGIGSVFELQSPTTKNDFCRMFIREGLLDPLSAALLNVMGNRGWSSTEMKMKIIQILLVFSQVSQSDIHVRNALGTRKVIRRLLRACELLEPECLVQMLKAVKHLSMNATLLDVLQNANAIEILVRILEEQSSGPHSTEMSNHIFQTCYNLCRLNKSRQEEAAQAGILPCLKRVIETSSPLKQFALPILCDLASAGKSCRTFLWQHDGLAMYLRLLQDPYFQVSALEAILSWLQDETARVEDELTKPEAVDALLRCFVTAKANSFENLLDPFLKITRLSAPITICMTKSSAFFKRIIDRLGHNSKAVVRLNLLRVLRTVCEVHPNRAMLVEKYGLLGVVERLSRGGGDGAVLVRELAREIVPTLKPGLKPAVGKTKVNGSDTPSKNGGLAPKRMRRTASEASATPLRSSSGGDSGAGRSSGSGGSGGSSGGSTTTRFPGGDELMAVCKDCGGTVIEYDIASGSGFCTQCGTVVEEGAIVSEVAFGETSSGAAMVQGSFVSQGATHARMTGPYGNRGSTESREQTIANATKKIQSIANVLRLSDVVALAATRMYTLAVEHKFTKGRKSLNVVAVCLYVACRQKETRNYMLIDFSDLLQVNVFELGHTYLQLVQTLNLRLPLVDPSHYISRFAALLEFGDETHKVATDAVRLVQRFDRDWMTRGRRPAGICGAALLLAARMNNFRRSVEEIVQVVKIADTTLKKRLDEFKNTPSGSLTLADFRNVWLEEEMDPPAFTKGKEKEEAERAAREEAAQRAEEGEEQAGNGAKTKVKGKKKGEKKKKKRKRGEQTEEEEEETPEGDAEPPRKTAPIDPALLNQGILAGTVEPVPLFMPDHDMEDANYNIDPALLQQDSVSKPPPSQPQPPPGAQPPESPPTSSLGDTSSSSTLVAPPSSEVDETVSTVLAEEVTTFLQNTQGAMLSDALNEAEERRLAQIVVDDELLGLDEEELDRFLLSEEEVKIKERVWVELNKDYLEALAGKLSRPRPPSAATLCSAFDVMESRSKGEQEPGTTTKSRKRRKTNNKPRDATTPHGTTAAESVRNLIKKNPKYSKRINYDALKDLFVEGGGPPSLAAKMGIDDEKDEAELYTIGDDKTDEAMVIVEEAPGAVAATPAPLLLSKKREPILDEPTGGEADGDADADEGSDYGGAEAGWEDAFEQEI</sequence>
<dbReference type="OrthoDB" id="8693905at2759"/>
<dbReference type="GO" id="GO:0005634">
    <property type="term" value="C:nucleus"/>
    <property type="evidence" value="ECO:0007669"/>
    <property type="project" value="UniProtKB-SubCell"/>
</dbReference>
<dbReference type="EC" id="2.7.11.1" evidence="3"/>
<evidence type="ECO:0000256" key="17">
    <source>
        <dbReference type="PROSITE-ProRule" id="PRU10141"/>
    </source>
</evidence>
<evidence type="ECO:0000313" key="21">
    <source>
        <dbReference type="EMBL" id="GLB38198.1"/>
    </source>
</evidence>
<evidence type="ECO:0000256" key="15">
    <source>
        <dbReference type="ARBA" id="ARBA00031009"/>
    </source>
</evidence>
<keyword evidence="21" id="KW-0418">Kinase</keyword>
<evidence type="ECO:0000256" key="14">
    <source>
        <dbReference type="ARBA" id="ARBA00025754"/>
    </source>
</evidence>
<evidence type="ECO:0000256" key="16">
    <source>
        <dbReference type="PROSITE-ProRule" id="PRU00469"/>
    </source>
</evidence>
<dbReference type="GO" id="GO:0000126">
    <property type="term" value="C:transcription factor TFIIIB complex"/>
    <property type="evidence" value="ECO:0007669"/>
    <property type="project" value="UniProtKB-ARBA"/>
</dbReference>
<name>A0A9P3UM10_LYOSH</name>
<dbReference type="GO" id="GO:0005524">
    <property type="term" value="F:ATP binding"/>
    <property type="evidence" value="ECO:0007669"/>
    <property type="project" value="UniProtKB-UniRule"/>
</dbReference>
<dbReference type="PANTHER" id="PTHR48012:SF26">
    <property type="entry name" value="SERINE_THREONINE-PROTEIN KINASE DDB_G0283821-RELATED"/>
    <property type="match status" value="1"/>
</dbReference>
<keyword evidence="4" id="KW-0808">Transferase</keyword>
<dbReference type="GO" id="GO:0005737">
    <property type="term" value="C:cytoplasm"/>
    <property type="evidence" value="ECO:0007669"/>
    <property type="project" value="TreeGrafter"/>
</dbReference>
<dbReference type="InterPro" id="IPR011665">
    <property type="entry name" value="BRF1_TBP-bd_dom"/>
</dbReference>
<organism evidence="21 22">
    <name type="scientific">Lyophyllum shimeji</name>
    <name type="common">Hon-shimeji</name>
    <name type="synonym">Tricholoma shimeji</name>
    <dbReference type="NCBI Taxonomy" id="47721"/>
    <lineage>
        <taxon>Eukaryota</taxon>
        <taxon>Fungi</taxon>
        <taxon>Dikarya</taxon>
        <taxon>Basidiomycota</taxon>
        <taxon>Agaricomycotina</taxon>
        <taxon>Agaricomycetes</taxon>
        <taxon>Agaricomycetidae</taxon>
        <taxon>Agaricales</taxon>
        <taxon>Tricholomatineae</taxon>
        <taxon>Lyophyllaceae</taxon>
        <taxon>Lyophyllum</taxon>
    </lineage>
</organism>
<evidence type="ECO:0000259" key="20">
    <source>
        <dbReference type="PROSITE" id="PS51134"/>
    </source>
</evidence>
<feature type="region of interest" description="Disordered" evidence="18">
    <location>
        <begin position="1817"/>
        <end position="1853"/>
    </location>
</feature>
<accession>A0A9P3UM10</accession>
<evidence type="ECO:0000256" key="12">
    <source>
        <dbReference type="ARBA" id="ARBA00023163"/>
    </source>
</evidence>
<feature type="region of interest" description="Disordered" evidence="18">
    <location>
        <begin position="1937"/>
        <end position="1978"/>
    </location>
</feature>
<gene>
    <name evidence="21" type="primary">CDC15</name>
    <name evidence="21" type="ORF">LshimejAT787_0500630</name>
</gene>
<keyword evidence="11" id="KW-0010">Activator</keyword>
<evidence type="ECO:0000256" key="10">
    <source>
        <dbReference type="ARBA" id="ARBA00023015"/>
    </source>
</evidence>
<keyword evidence="5" id="KW-0479">Metal-binding</keyword>
<feature type="compositionally biased region" description="Polar residues" evidence="18">
    <location>
        <begin position="440"/>
        <end position="452"/>
    </location>
</feature>
<dbReference type="FunFam" id="1.10.510.10:FF:000946">
    <property type="entry name" value="Probable serine/threonine-protein kinase DDB_G0284251"/>
    <property type="match status" value="1"/>
</dbReference>
<evidence type="ECO:0000313" key="22">
    <source>
        <dbReference type="Proteomes" id="UP001063166"/>
    </source>
</evidence>
<dbReference type="Gene3D" id="2.20.25.10">
    <property type="match status" value="1"/>
</dbReference>
<dbReference type="CDD" id="cd20554">
    <property type="entry name" value="CYCLIN_TFIIIB90_rpt2"/>
    <property type="match status" value="1"/>
</dbReference>
<dbReference type="Gene3D" id="1.20.5.650">
    <property type="entry name" value="Single helix bin"/>
    <property type="match status" value="1"/>
</dbReference>
<feature type="compositionally biased region" description="Acidic residues" evidence="18">
    <location>
        <begin position="1607"/>
        <end position="1619"/>
    </location>
</feature>
<feature type="region of interest" description="Disordered" evidence="18">
    <location>
        <begin position="1548"/>
        <end position="1716"/>
    </location>
</feature>
<dbReference type="Pfam" id="PF00069">
    <property type="entry name" value="Pkinase"/>
    <property type="match status" value="1"/>
</dbReference>
<dbReference type="SMART" id="SM00220">
    <property type="entry name" value="S_TKc"/>
    <property type="match status" value="1"/>
</dbReference>
<keyword evidence="9 17" id="KW-0067">ATP-binding</keyword>
<dbReference type="InterPro" id="IPR050629">
    <property type="entry name" value="STE20/SPS1-PAK"/>
</dbReference>
<evidence type="ECO:0000256" key="2">
    <source>
        <dbReference type="ARBA" id="ARBA00010857"/>
    </source>
</evidence>
<dbReference type="GO" id="GO:0070897">
    <property type="term" value="P:transcription preinitiation complex assembly"/>
    <property type="evidence" value="ECO:0007669"/>
    <property type="project" value="InterPro"/>
</dbReference>
<feature type="compositionally biased region" description="Basic residues" evidence="18">
    <location>
        <begin position="1586"/>
        <end position="1603"/>
    </location>
</feature>
<keyword evidence="12" id="KW-0804">Transcription</keyword>
<reference evidence="21" key="1">
    <citation type="submission" date="2022-07" db="EMBL/GenBank/DDBJ databases">
        <title>The genome of Lyophyllum shimeji provides insight into the initial evolution of ectomycorrhizal fungal genome.</title>
        <authorList>
            <person name="Kobayashi Y."/>
            <person name="Shibata T."/>
            <person name="Hirakawa H."/>
            <person name="Shigenobu S."/>
            <person name="Nishiyama T."/>
            <person name="Yamada A."/>
            <person name="Hasebe M."/>
            <person name="Kawaguchi M."/>
        </authorList>
    </citation>
    <scope>NUCLEOTIDE SEQUENCE</scope>
    <source>
        <strain evidence="21">AT787</strain>
    </source>
</reference>
<feature type="compositionally biased region" description="Acidic residues" evidence="18">
    <location>
        <begin position="1969"/>
        <end position="1978"/>
    </location>
</feature>
<dbReference type="FunFam" id="1.10.472.10:FF:000002">
    <property type="entry name" value="Transcription factor IIIB 90 kDa subunit"/>
    <property type="match status" value="1"/>
</dbReference>
<dbReference type="GO" id="GO:0004674">
    <property type="term" value="F:protein serine/threonine kinase activity"/>
    <property type="evidence" value="ECO:0007669"/>
    <property type="project" value="UniProtKB-KW"/>
</dbReference>
<dbReference type="SUPFAM" id="SSF47954">
    <property type="entry name" value="Cyclin-like"/>
    <property type="match status" value="2"/>
</dbReference>
<dbReference type="CDD" id="cd06627">
    <property type="entry name" value="STKc_Cdc7_like"/>
    <property type="match status" value="1"/>
</dbReference>
<dbReference type="SUPFAM" id="SSF57783">
    <property type="entry name" value="Zinc beta-ribbon"/>
    <property type="match status" value="1"/>
</dbReference>
<dbReference type="Proteomes" id="UP001063166">
    <property type="component" value="Unassembled WGS sequence"/>
</dbReference>
<feature type="domain" description="Protein kinase" evidence="19">
    <location>
        <begin position="24"/>
        <end position="275"/>
    </location>
</feature>
<feature type="compositionally biased region" description="Basic residues" evidence="18">
    <location>
        <begin position="1831"/>
        <end position="1840"/>
    </location>
</feature>
<comment type="similarity">
    <text evidence="14">Belongs to the protein kinase superfamily. STE Ser/Thr protein kinase family.</text>
</comment>
<feature type="compositionally biased region" description="Acidic residues" evidence="18">
    <location>
        <begin position="1951"/>
        <end position="1961"/>
    </location>
</feature>
<dbReference type="PROSITE" id="PS50011">
    <property type="entry name" value="PROTEIN_KINASE_DOM"/>
    <property type="match status" value="1"/>
</dbReference>
<feature type="compositionally biased region" description="Low complexity" evidence="18">
    <location>
        <begin position="1692"/>
        <end position="1711"/>
    </location>
</feature>
<feature type="compositionally biased region" description="Low complexity" evidence="18">
    <location>
        <begin position="1"/>
        <end position="13"/>
    </location>
</feature>
<evidence type="ECO:0000256" key="4">
    <source>
        <dbReference type="ARBA" id="ARBA00022679"/>
    </source>
</evidence>
<evidence type="ECO:0000256" key="9">
    <source>
        <dbReference type="ARBA" id="ARBA00022840"/>
    </source>
</evidence>
<feature type="compositionally biased region" description="Low complexity" evidence="18">
    <location>
        <begin position="550"/>
        <end position="565"/>
    </location>
</feature>
<evidence type="ECO:0000256" key="8">
    <source>
        <dbReference type="ARBA" id="ARBA00022833"/>
    </source>
</evidence>
<dbReference type="InterPro" id="IPR011009">
    <property type="entry name" value="Kinase-like_dom_sf"/>
</dbReference>
<feature type="region of interest" description="Disordered" evidence="18">
    <location>
        <begin position="540"/>
        <end position="578"/>
    </location>
</feature>
<evidence type="ECO:0000256" key="11">
    <source>
        <dbReference type="ARBA" id="ARBA00023159"/>
    </source>
</evidence>
<feature type="region of interest" description="Disordered" evidence="18">
    <location>
        <begin position="426"/>
        <end position="466"/>
    </location>
</feature>
<feature type="compositionally biased region" description="Pro residues" evidence="18">
    <location>
        <begin position="1673"/>
        <end position="1691"/>
    </location>
</feature>
<dbReference type="Pfam" id="PF07741">
    <property type="entry name" value="BRF1"/>
    <property type="match status" value="1"/>
</dbReference>
<dbReference type="InterPro" id="IPR013137">
    <property type="entry name" value="Znf_TFIIB"/>
</dbReference>
<evidence type="ECO:0000256" key="5">
    <source>
        <dbReference type="ARBA" id="ARBA00022723"/>
    </source>
</evidence>
<protein>
    <recommendedName>
        <fullName evidence="3">non-specific serine/threonine protein kinase</fullName>
        <ecNumber evidence="3">2.7.11.1</ecNumber>
    </recommendedName>
    <alternativeName>
        <fullName evidence="15">B-related factor 1</fullName>
    </alternativeName>
</protein>
<dbReference type="GO" id="GO:0008270">
    <property type="term" value="F:zinc ion binding"/>
    <property type="evidence" value="ECO:0007669"/>
    <property type="project" value="UniProtKB-KW"/>
</dbReference>
<feature type="compositionally biased region" description="Basic and acidic residues" evidence="18">
    <location>
        <begin position="1554"/>
        <end position="1574"/>
    </location>
</feature>
<dbReference type="InterPro" id="IPR013763">
    <property type="entry name" value="Cyclin-like_dom"/>
</dbReference>
<proteinExistence type="inferred from homology"/>
<dbReference type="GO" id="GO:0017025">
    <property type="term" value="F:TBP-class protein binding"/>
    <property type="evidence" value="ECO:0007669"/>
    <property type="project" value="InterPro"/>
</dbReference>
<dbReference type="CDD" id="cd20553">
    <property type="entry name" value="CYCLIN_TFIIIB90_rpt1"/>
    <property type="match status" value="1"/>
</dbReference>
<dbReference type="Pfam" id="PF00382">
    <property type="entry name" value="TFIIB"/>
    <property type="match status" value="2"/>
</dbReference>
<dbReference type="FunFam" id="1.10.472.10:FF:000007">
    <property type="entry name" value="Transcription factor IIIB 90 kDa subunit"/>
    <property type="match status" value="1"/>
</dbReference>
<dbReference type="SUPFAM" id="SSF48371">
    <property type="entry name" value="ARM repeat"/>
    <property type="match status" value="1"/>
</dbReference>
<dbReference type="InterPro" id="IPR011989">
    <property type="entry name" value="ARM-like"/>
</dbReference>
<dbReference type="FunFam" id="1.25.10.10:FF:000583">
    <property type="entry name" value="MAP3K epsilon protein kinase 1"/>
    <property type="match status" value="1"/>
</dbReference>
<feature type="binding site" evidence="17">
    <location>
        <position position="53"/>
    </location>
    <ligand>
        <name>ATP</name>
        <dbReference type="ChEBI" id="CHEBI:30616"/>
    </ligand>
</feature>
<keyword evidence="8" id="KW-0862">Zinc</keyword>
<dbReference type="SUPFAM" id="SSF56112">
    <property type="entry name" value="Protein kinase-like (PK-like)"/>
    <property type="match status" value="1"/>
</dbReference>
<keyword evidence="10" id="KW-0805">Transcription regulation</keyword>
<feature type="region of interest" description="Disordered" evidence="18">
    <location>
        <begin position="1189"/>
        <end position="1255"/>
    </location>
</feature>
<comment type="subcellular location">
    <subcellularLocation>
        <location evidence="1">Nucleus</location>
    </subcellularLocation>
</comment>
<feature type="region of interest" description="Disordered" evidence="18">
    <location>
        <begin position="278"/>
        <end position="307"/>
    </location>
</feature>
<dbReference type="PROSITE" id="PS00107">
    <property type="entry name" value="PROTEIN_KINASE_ATP"/>
    <property type="match status" value="1"/>
</dbReference>
<dbReference type="Gene3D" id="1.25.10.10">
    <property type="entry name" value="Leucine-rich Repeat Variant"/>
    <property type="match status" value="2"/>
</dbReference>
<dbReference type="InterPro" id="IPR036915">
    <property type="entry name" value="Cyclin-like_sf"/>
</dbReference>
<feature type="compositionally biased region" description="Gly residues" evidence="18">
    <location>
        <begin position="1230"/>
        <end position="1248"/>
    </location>
</feature>
<dbReference type="PRINTS" id="PR00685">
    <property type="entry name" value="TIFACTORIIB"/>
</dbReference>
<feature type="region of interest" description="Disordered" evidence="18">
    <location>
        <begin position="1"/>
        <end position="20"/>
    </location>
</feature>
<comment type="similarity">
    <text evidence="2">Belongs to the TFIIB family.</text>
</comment>